<evidence type="ECO:0000256" key="1">
    <source>
        <dbReference type="SAM" id="MobiDB-lite"/>
    </source>
</evidence>
<comment type="caution">
    <text evidence="2">The sequence shown here is derived from an EMBL/GenBank/DDBJ whole genome shotgun (WGS) entry which is preliminary data.</text>
</comment>
<sequence>MNRSSQAESNDADYSNHSQRSDWKIVDEDTDDALARFLIGHIDWEHAPGGRKTRDQILIAELFPAGRSSAFQGGST</sequence>
<protein>
    <submittedName>
        <fullName evidence="2">Uncharacterized protein</fullName>
    </submittedName>
</protein>
<name>A0A226X3V3_CABSO</name>
<dbReference type="EMBL" id="MTHB01000076">
    <property type="protein sequence ID" value="OXC78122.1"/>
    <property type="molecule type" value="Genomic_DNA"/>
</dbReference>
<dbReference type="AlphaFoldDB" id="A0A226X3V3"/>
<reference evidence="3" key="1">
    <citation type="submission" date="2017-01" db="EMBL/GenBank/DDBJ databases">
        <title>Genome Analysis of Deinococcus marmoris KOPRI26562.</title>
        <authorList>
            <person name="Kim J.H."/>
            <person name="Oh H.-M."/>
        </authorList>
    </citation>
    <scope>NUCLEOTIDE SEQUENCE [LARGE SCALE GENOMIC DNA]</scope>
    <source>
        <strain evidence="3">PAMC 26633</strain>
    </source>
</reference>
<organism evidence="2 3">
    <name type="scientific">Caballeronia sordidicola</name>
    <name type="common">Burkholderia sordidicola</name>
    <dbReference type="NCBI Taxonomy" id="196367"/>
    <lineage>
        <taxon>Bacteria</taxon>
        <taxon>Pseudomonadati</taxon>
        <taxon>Pseudomonadota</taxon>
        <taxon>Betaproteobacteria</taxon>
        <taxon>Burkholderiales</taxon>
        <taxon>Burkholderiaceae</taxon>
        <taxon>Caballeronia</taxon>
    </lineage>
</organism>
<gene>
    <name evidence="2" type="ORF">BSU04_13445</name>
</gene>
<dbReference type="Proteomes" id="UP000214720">
    <property type="component" value="Unassembled WGS sequence"/>
</dbReference>
<feature type="compositionally biased region" description="Polar residues" evidence="1">
    <location>
        <begin position="1"/>
        <end position="18"/>
    </location>
</feature>
<evidence type="ECO:0000313" key="3">
    <source>
        <dbReference type="Proteomes" id="UP000214720"/>
    </source>
</evidence>
<feature type="region of interest" description="Disordered" evidence="1">
    <location>
        <begin position="1"/>
        <end position="23"/>
    </location>
</feature>
<accession>A0A226X3V3</accession>
<evidence type="ECO:0000313" key="2">
    <source>
        <dbReference type="EMBL" id="OXC78122.1"/>
    </source>
</evidence>
<proteinExistence type="predicted"/>